<evidence type="ECO:0008006" key="5">
    <source>
        <dbReference type="Google" id="ProtNLM"/>
    </source>
</evidence>
<protein>
    <recommendedName>
        <fullName evidence="5">Methyltransferase-like protein 2</fullName>
    </recommendedName>
</protein>
<feature type="compositionally biased region" description="Basic residues" evidence="2">
    <location>
        <begin position="69"/>
        <end position="82"/>
    </location>
</feature>
<evidence type="ECO:0000256" key="2">
    <source>
        <dbReference type="SAM" id="MobiDB-lite"/>
    </source>
</evidence>
<dbReference type="Proteomes" id="UP001497512">
    <property type="component" value="Chromosome 5"/>
</dbReference>
<evidence type="ECO:0000313" key="3">
    <source>
        <dbReference type="EMBL" id="CAK9226490.1"/>
    </source>
</evidence>
<comment type="similarity">
    <text evidence="1">Belongs to the MT-A70-like family.</text>
</comment>
<dbReference type="EMBL" id="OZ019897">
    <property type="protein sequence ID" value="CAK9226490.1"/>
    <property type="molecule type" value="Genomic_DNA"/>
</dbReference>
<dbReference type="Pfam" id="PF05063">
    <property type="entry name" value="MT-A70"/>
    <property type="match status" value="1"/>
</dbReference>
<dbReference type="InterPro" id="IPR007757">
    <property type="entry name" value="MT-A70-like"/>
</dbReference>
<organism evidence="3 4">
    <name type="scientific">Sphagnum troendelagicum</name>
    <dbReference type="NCBI Taxonomy" id="128251"/>
    <lineage>
        <taxon>Eukaryota</taxon>
        <taxon>Viridiplantae</taxon>
        <taxon>Streptophyta</taxon>
        <taxon>Embryophyta</taxon>
        <taxon>Bryophyta</taxon>
        <taxon>Sphagnophytina</taxon>
        <taxon>Sphagnopsida</taxon>
        <taxon>Sphagnales</taxon>
        <taxon>Sphagnaceae</taxon>
        <taxon>Sphagnum</taxon>
    </lineage>
</organism>
<evidence type="ECO:0000256" key="1">
    <source>
        <dbReference type="PROSITE-ProRule" id="PRU00489"/>
    </source>
</evidence>
<feature type="region of interest" description="Disordered" evidence="2">
    <location>
        <begin position="52"/>
        <end position="82"/>
    </location>
</feature>
<dbReference type="PANTHER" id="PTHR12829:SF4">
    <property type="entry name" value="N(6)-ADENINE-SPECIFIC METHYLTRANSFERASE METTL4"/>
    <property type="match status" value="1"/>
</dbReference>
<sequence length="435" mass="48981">MQQGIVRITGKNAVFMDSSLVVSAAYSYHCTKSERYYSRSFLFSSCESIVASPPPSPPSSPLDDSCSGSRKRKRKKKKKKRLYTPNEKESFAECRHQEVRGDILEAYEAFQATAIPRVKSHAVALRQILPANTTTIVCQEQEQEQEVDFVELGKLWQAPLYEITFSQSSERSSGQGLRSFTLFNTVIENAIKEEVVAECAGCRFLLPCLCQFLISDINQVHQLVPEPSCEGFNLLVIDPPWENKSVHRRALYPTLPNRSLLSLPVKQLAHADGALVALWITNREKLRQFAEKELFPAWGITPAAVWYWLKVKEDGVMVSPLDLAHHKPYECLLLGYLPCQPPLGTDNKDVHGGTADLKHEKPPDKFVIISVPGDHSRKPPLGPLLSGFLPGPKKVKGIELFARELTAGWTSWGNEPLRFQHLPYFRRKTRTTVEA</sequence>
<accession>A0ABP0UP26</accession>
<proteinExistence type="inferred from homology"/>
<gene>
    <name evidence="3" type="ORF">CSSPTR1EN2_LOCUS18265</name>
</gene>
<reference evidence="3" key="1">
    <citation type="submission" date="2024-02" db="EMBL/GenBank/DDBJ databases">
        <authorList>
            <consortium name="ELIXIR-Norway"/>
            <consortium name="Elixir Norway"/>
        </authorList>
    </citation>
    <scope>NUCLEOTIDE SEQUENCE</scope>
</reference>
<keyword evidence="4" id="KW-1185">Reference proteome</keyword>
<evidence type="ECO:0000313" key="4">
    <source>
        <dbReference type="Proteomes" id="UP001497512"/>
    </source>
</evidence>
<name>A0ABP0UP26_9BRYO</name>
<dbReference type="PROSITE" id="PS51143">
    <property type="entry name" value="MT_A70"/>
    <property type="match status" value="1"/>
</dbReference>
<dbReference type="PANTHER" id="PTHR12829">
    <property type="entry name" value="N6-ADENOSINE-METHYLTRANSFERASE"/>
    <property type="match status" value="1"/>
</dbReference>